<sequence length="104" mass="10535">MTAAARMVAVCRGGARCGRLPCGSRARLHFPSRLATHGRGQRVGGVAIAVVQTPGAGEIGSLRRGGVRGHAGQQETEGAQQGQAEQGKAALKHGARTVADVSAL</sequence>
<evidence type="ECO:0000313" key="3">
    <source>
        <dbReference type="Proteomes" id="UP000254711"/>
    </source>
</evidence>
<comment type="caution">
    <text evidence="2">The sequence shown here is derived from an EMBL/GenBank/DDBJ whole genome shotgun (WGS) entry which is preliminary data.</text>
</comment>
<evidence type="ECO:0000256" key="1">
    <source>
        <dbReference type="SAM" id="MobiDB-lite"/>
    </source>
</evidence>
<dbReference type="AlphaFoldDB" id="A0A370K5H4"/>
<dbReference type="Proteomes" id="UP000254711">
    <property type="component" value="Unassembled WGS sequence"/>
</dbReference>
<organism evidence="2 3">
    <name type="scientific">Dyella solisilvae</name>
    <dbReference type="NCBI Taxonomy" id="1920168"/>
    <lineage>
        <taxon>Bacteria</taxon>
        <taxon>Pseudomonadati</taxon>
        <taxon>Pseudomonadota</taxon>
        <taxon>Gammaproteobacteria</taxon>
        <taxon>Lysobacterales</taxon>
        <taxon>Rhodanobacteraceae</taxon>
        <taxon>Dyella</taxon>
    </lineage>
</organism>
<evidence type="ECO:0000313" key="2">
    <source>
        <dbReference type="EMBL" id="RDI97884.1"/>
    </source>
</evidence>
<protein>
    <submittedName>
        <fullName evidence="2">Uncharacterized protein</fullName>
    </submittedName>
</protein>
<gene>
    <name evidence="2" type="ORF">DVT68_12335</name>
</gene>
<name>A0A370K5H4_9GAMM</name>
<keyword evidence="3" id="KW-1185">Reference proteome</keyword>
<dbReference type="EMBL" id="QQSY01000003">
    <property type="protein sequence ID" value="RDI97884.1"/>
    <property type="molecule type" value="Genomic_DNA"/>
</dbReference>
<accession>A0A370K5H4</accession>
<feature type="region of interest" description="Disordered" evidence="1">
    <location>
        <begin position="59"/>
        <end position="104"/>
    </location>
</feature>
<proteinExistence type="predicted"/>
<feature type="compositionally biased region" description="Low complexity" evidence="1">
    <location>
        <begin position="70"/>
        <end position="89"/>
    </location>
</feature>
<reference evidence="2 3" key="1">
    <citation type="submission" date="2018-07" db="EMBL/GenBank/DDBJ databases">
        <title>Dyella solisilvae sp. nov., isolated from the pine and broad-leaved mixed forest soil.</title>
        <authorList>
            <person name="Gao Z."/>
            <person name="Qiu L."/>
        </authorList>
    </citation>
    <scope>NUCLEOTIDE SEQUENCE [LARGE SCALE GENOMIC DNA]</scope>
    <source>
        <strain evidence="2 3">DHG54</strain>
    </source>
</reference>